<dbReference type="RefSeq" id="WP_167222137.1">
    <property type="nucleotide sequence ID" value="NZ_VUYU01000002.1"/>
</dbReference>
<name>A0ABX0LL15_9BURK</name>
<evidence type="ECO:0000313" key="2">
    <source>
        <dbReference type="EMBL" id="NHZ32942.1"/>
    </source>
</evidence>
<evidence type="ECO:0000313" key="3">
    <source>
        <dbReference type="Proteomes" id="UP000785613"/>
    </source>
</evidence>
<accession>A0ABX0LL15</accession>
<keyword evidence="1" id="KW-0812">Transmembrane</keyword>
<keyword evidence="3" id="KW-1185">Reference proteome</keyword>
<gene>
    <name evidence="2" type="ORF">F0185_04975</name>
</gene>
<feature type="transmembrane region" description="Helical" evidence="1">
    <location>
        <begin position="7"/>
        <end position="28"/>
    </location>
</feature>
<keyword evidence="1" id="KW-0472">Membrane</keyword>
<keyword evidence="1" id="KW-1133">Transmembrane helix</keyword>
<feature type="transmembrane region" description="Helical" evidence="1">
    <location>
        <begin position="86"/>
        <end position="106"/>
    </location>
</feature>
<organism evidence="2 3">
    <name type="scientific">Massilia rubra</name>
    <dbReference type="NCBI Taxonomy" id="2607910"/>
    <lineage>
        <taxon>Bacteria</taxon>
        <taxon>Pseudomonadati</taxon>
        <taxon>Pseudomonadota</taxon>
        <taxon>Betaproteobacteria</taxon>
        <taxon>Burkholderiales</taxon>
        <taxon>Oxalobacteraceae</taxon>
        <taxon>Telluria group</taxon>
        <taxon>Massilia</taxon>
    </lineage>
</organism>
<dbReference type="Proteomes" id="UP000785613">
    <property type="component" value="Unassembled WGS sequence"/>
</dbReference>
<protein>
    <recommendedName>
        <fullName evidence="4">Vitamin K epoxide reductase</fullName>
    </recommendedName>
</protein>
<dbReference type="EMBL" id="VUYU01000002">
    <property type="protein sequence ID" value="NHZ32942.1"/>
    <property type="molecule type" value="Genomic_DNA"/>
</dbReference>
<comment type="caution">
    <text evidence="2">The sequence shown here is derived from an EMBL/GenBank/DDBJ whole genome shotgun (WGS) entry which is preliminary data.</text>
</comment>
<proteinExistence type="predicted"/>
<sequence>MKNRLTKLGLIGLVLAMAMTLAFLSAFVERTGPQLAQYGNLCGPAATDPCYKPVLKGGFPVAYLLDAPGVSRERQLAFVEDHLSPAGLILDVAVYFVTLLIALFVARGRSLSTDCP</sequence>
<reference evidence="2 3" key="1">
    <citation type="submission" date="2019-09" db="EMBL/GenBank/DDBJ databases">
        <title>Taxonomy of Antarctic Massilia spp.: description of Massilia rubra sp. nov., Massilia aquatica sp. nov., Massilia mucilaginosa sp. nov., Massilia frigida sp. nov. isolated from streams, lakes and regoliths.</title>
        <authorList>
            <person name="Holochova P."/>
            <person name="Sedlacek I."/>
            <person name="Kralova S."/>
            <person name="Maslanova I."/>
            <person name="Busse H.-J."/>
            <person name="Stankova E."/>
            <person name="Vrbovska V."/>
            <person name="Kovarovic V."/>
            <person name="Bartak M."/>
            <person name="Svec P."/>
            <person name="Pantucek R."/>
        </authorList>
    </citation>
    <scope>NUCLEOTIDE SEQUENCE [LARGE SCALE GENOMIC DNA]</scope>
    <source>
        <strain evidence="2 3">CCM 8692</strain>
    </source>
</reference>
<evidence type="ECO:0008006" key="4">
    <source>
        <dbReference type="Google" id="ProtNLM"/>
    </source>
</evidence>
<evidence type="ECO:0000256" key="1">
    <source>
        <dbReference type="SAM" id="Phobius"/>
    </source>
</evidence>